<dbReference type="Pfam" id="PF12631">
    <property type="entry name" value="MnmE_helical"/>
    <property type="match status" value="1"/>
</dbReference>
<dbReference type="GO" id="GO:0046872">
    <property type="term" value="F:metal ion binding"/>
    <property type="evidence" value="ECO:0007669"/>
    <property type="project" value="UniProtKB-KW"/>
</dbReference>
<dbReference type="PANTHER" id="PTHR42714">
    <property type="entry name" value="TRNA MODIFICATION GTPASE GTPBP3"/>
    <property type="match status" value="1"/>
</dbReference>
<keyword evidence="10" id="KW-1185">Reference proteome</keyword>
<dbReference type="NCBIfam" id="TIGR00450">
    <property type="entry name" value="mnmE_trmE_thdF"/>
    <property type="match status" value="1"/>
</dbReference>
<reference evidence="9 10" key="1">
    <citation type="journal article" date="2014" name="PLoS ONE">
        <title>The first complete genome sequence of the class fimbriimonadia in the phylum armatimonadetes.</title>
        <authorList>
            <person name="Hu Z.Y."/>
            <person name="Wang Y.Z."/>
            <person name="Im W.T."/>
            <person name="Wang S.Y."/>
            <person name="Zhao G.P."/>
            <person name="Zheng H.J."/>
            <person name="Quan Z.X."/>
        </authorList>
    </citation>
    <scope>NUCLEOTIDE SEQUENCE [LARGE SCALE GENOMIC DNA]</scope>
    <source>
        <strain evidence="9">Gsoil 348</strain>
    </source>
</reference>
<dbReference type="InterPro" id="IPR018948">
    <property type="entry name" value="GTP-bd_TrmE_N"/>
</dbReference>
<dbReference type="InterPro" id="IPR005225">
    <property type="entry name" value="Small_GTP-bd"/>
</dbReference>
<dbReference type="Pfam" id="PF01926">
    <property type="entry name" value="MMR_HSR1"/>
    <property type="match status" value="1"/>
</dbReference>
<feature type="binding site" evidence="6">
    <location>
        <position position="242"/>
    </location>
    <ligand>
        <name>K(+)</name>
        <dbReference type="ChEBI" id="CHEBI:29103"/>
    </ligand>
</feature>
<feature type="binding site" evidence="6">
    <location>
        <position position="116"/>
    </location>
    <ligand>
        <name>(6S)-5-formyl-5,6,7,8-tetrahydrofolate</name>
        <dbReference type="ChEBI" id="CHEBI:57457"/>
    </ligand>
</feature>
<dbReference type="InterPro" id="IPR027266">
    <property type="entry name" value="TrmE/GcvT-like"/>
</dbReference>
<dbReference type="Gene3D" id="3.40.50.300">
    <property type="entry name" value="P-loop containing nucleotide triphosphate hydrolases"/>
    <property type="match status" value="1"/>
</dbReference>
<accession>A0A068NIV5</accession>
<evidence type="ECO:0000256" key="6">
    <source>
        <dbReference type="HAMAP-Rule" id="MF_00379"/>
    </source>
</evidence>
<dbReference type="RefSeq" id="WP_025227917.1">
    <property type="nucleotide sequence ID" value="NZ_CP007139.1"/>
</dbReference>
<name>A0A068NIV5_FIMGI</name>
<dbReference type="SUPFAM" id="SSF52540">
    <property type="entry name" value="P-loop containing nucleoside triphosphate hydrolases"/>
    <property type="match status" value="1"/>
</dbReference>
<dbReference type="InterPro" id="IPR004520">
    <property type="entry name" value="GTPase_MnmE"/>
</dbReference>
<dbReference type="eggNOG" id="COG0486">
    <property type="taxonomic scope" value="Bacteria"/>
</dbReference>
<organism evidence="9 10">
    <name type="scientific">Fimbriimonas ginsengisoli Gsoil 348</name>
    <dbReference type="NCBI Taxonomy" id="661478"/>
    <lineage>
        <taxon>Bacteria</taxon>
        <taxon>Bacillati</taxon>
        <taxon>Armatimonadota</taxon>
        <taxon>Fimbriimonadia</taxon>
        <taxon>Fimbriimonadales</taxon>
        <taxon>Fimbriimonadaceae</taxon>
        <taxon>Fimbriimonas</taxon>
    </lineage>
</organism>
<dbReference type="KEGG" id="fgi:OP10G_0034"/>
<dbReference type="InterPro" id="IPR031168">
    <property type="entry name" value="G_TrmE"/>
</dbReference>
<dbReference type="CDD" id="cd14858">
    <property type="entry name" value="TrmE_N"/>
    <property type="match status" value="1"/>
</dbReference>
<comment type="subunit">
    <text evidence="6">Homodimer. Heterotetramer of two MnmE and two MnmG subunits.</text>
</comment>
<proteinExistence type="inferred from homology"/>
<feature type="domain" description="TrmE-type G" evidence="8">
    <location>
        <begin position="211"/>
        <end position="358"/>
    </location>
</feature>
<feature type="binding site" evidence="6">
    <location>
        <begin position="221"/>
        <end position="226"/>
    </location>
    <ligand>
        <name>GTP</name>
        <dbReference type="ChEBI" id="CHEBI:37565"/>
    </ligand>
</feature>
<keyword evidence="6" id="KW-0460">Magnesium</keyword>
<dbReference type="AlphaFoldDB" id="A0A068NIV5"/>
<evidence type="ECO:0000256" key="4">
    <source>
        <dbReference type="ARBA" id="ARBA00022958"/>
    </source>
</evidence>
<dbReference type="GO" id="GO:0030488">
    <property type="term" value="P:tRNA methylation"/>
    <property type="evidence" value="ECO:0007669"/>
    <property type="project" value="TreeGrafter"/>
</dbReference>
<keyword evidence="4 6" id="KW-0630">Potassium</keyword>
<dbReference type="GO" id="GO:0002098">
    <property type="term" value="P:tRNA wobble uridine modification"/>
    <property type="evidence" value="ECO:0007669"/>
    <property type="project" value="TreeGrafter"/>
</dbReference>
<comment type="similarity">
    <text evidence="1 6 7">Belongs to the TRAFAC class TrmE-Era-EngA-EngB-Septin-like GTPase superfamily. TrmE GTPase family.</text>
</comment>
<keyword evidence="6" id="KW-0378">Hydrolase</keyword>
<dbReference type="CDD" id="cd04164">
    <property type="entry name" value="trmE"/>
    <property type="match status" value="1"/>
</dbReference>
<keyword evidence="6" id="KW-0963">Cytoplasm</keyword>
<sequence length="432" mass="46689">MLFDTIVAPITGQPPAGVAWVRLSGSEAWSIAAQVFSPWPDEVEPRKALYGRYAAGDDGLALPFSAGHSYTGEESVELSMHGSHASVRAVVDACLAAGARLAEPGEFTQRAFLNGRIDLTQAEAVRETIEALTENQLRQAGRNRDGALRNEIEEVRGELLRILAAIEASVDFSEEIGEFDREGALGKFRGIHFRIAHLQKESEVSRIVREGYRIAIVGPPNAGKSSLLNRLLGTERSIVTAIPGTTRDFVEERADFGGVAVVLIDTAGLRETSDEVEAIGVERTRRIAEGADEIWYVYDGNLGLSSDEADELSAFGRKATPVANKSDLGPAQWPGIPISVKTGENLDYLVQFVRVKVMANAPEIAVNERQASVLAEAVAVARDLQAALKGNSPDDLLSVLFQDLIAILGRITGQTAEPDMIDRIFHDFCVGK</sequence>
<comment type="subcellular location">
    <subcellularLocation>
        <location evidence="6">Cytoplasm</location>
    </subcellularLocation>
</comment>
<feature type="binding site" evidence="6">
    <location>
        <begin position="265"/>
        <end position="268"/>
    </location>
    <ligand>
        <name>GTP</name>
        <dbReference type="ChEBI" id="CHEBI:37565"/>
    </ligand>
</feature>
<dbReference type="InterPro" id="IPR027368">
    <property type="entry name" value="MnmE_dom2"/>
</dbReference>
<evidence type="ECO:0000256" key="1">
    <source>
        <dbReference type="ARBA" id="ARBA00011043"/>
    </source>
</evidence>
<evidence type="ECO:0000259" key="8">
    <source>
        <dbReference type="PROSITE" id="PS51709"/>
    </source>
</evidence>
<feature type="binding site" evidence="6">
    <location>
        <position position="432"/>
    </location>
    <ligand>
        <name>(6S)-5-formyl-5,6,7,8-tetrahydrofolate</name>
        <dbReference type="ChEBI" id="CHEBI:57457"/>
    </ligand>
</feature>
<keyword evidence="6" id="KW-0479">Metal-binding</keyword>
<dbReference type="EMBL" id="CP007139">
    <property type="protein sequence ID" value="AIE83402.1"/>
    <property type="molecule type" value="Genomic_DNA"/>
</dbReference>
<dbReference type="InterPro" id="IPR025867">
    <property type="entry name" value="MnmE_helical"/>
</dbReference>
<comment type="caution">
    <text evidence="6">Lacks conserved residue(s) required for the propagation of feature annotation.</text>
</comment>
<dbReference type="Proteomes" id="UP000027982">
    <property type="component" value="Chromosome"/>
</dbReference>
<comment type="function">
    <text evidence="6">Exhibits a very high intrinsic GTPase hydrolysis rate. Involved in the addition of a carboxymethylaminomethyl (cmnm) group at the wobble position (U34) of certain tRNAs, forming tRNA-cmnm(5)s(2)U34.</text>
</comment>
<evidence type="ECO:0000256" key="5">
    <source>
        <dbReference type="ARBA" id="ARBA00023134"/>
    </source>
</evidence>
<gene>
    <name evidence="6" type="primary">mnmE</name>
    <name evidence="6" type="synonym">trmE</name>
    <name evidence="9" type="ORF">OP10G_0034</name>
</gene>
<dbReference type="STRING" id="661478.OP10G_0034"/>
<evidence type="ECO:0000256" key="7">
    <source>
        <dbReference type="RuleBase" id="RU003313"/>
    </source>
</evidence>
<dbReference type="OrthoDB" id="9805918at2"/>
<dbReference type="Gene3D" id="3.30.1360.120">
    <property type="entry name" value="Probable tRNA modification gtpase trme, domain 1"/>
    <property type="match status" value="1"/>
</dbReference>
<keyword evidence="2 6" id="KW-0819">tRNA processing</keyword>
<feature type="binding site" evidence="6">
    <location>
        <begin position="240"/>
        <end position="246"/>
    </location>
    <ligand>
        <name>GTP</name>
        <dbReference type="ChEBI" id="CHEBI:37565"/>
    </ligand>
</feature>
<feature type="binding site" evidence="6">
    <location>
        <position position="246"/>
    </location>
    <ligand>
        <name>Mg(2+)</name>
        <dbReference type="ChEBI" id="CHEBI:18420"/>
    </ligand>
</feature>
<protein>
    <recommendedName>
        <fullName evidence="6">tRNA modification GTPase MnmE</fullName>
        <ecNumber evidence="6">3.6.-.-</ecNumber>
    </recommendedName>
</protein>
<dbReference type="InterPro" id="IPR006073">
    <property type="entry name" value="GTP-bd"/>
</dbReference>
<feature type="binding site" evidence="6">
    <location>
        <position position="77"/>
    </location>
    <ligand>
        <name>(6S)-5-formyl-5,6,7,8-tetrahydrofolate</name>
        <dbReference type="ChEBI" id="CHEBI:57457"/>
    </ligand>
</feature>
<feature type="binding site" evidence="6">
    <location>
        <position position="221"/>
    </location>
    <ligand>
        <name>K(+)</name>
        <dbReference type="ChEBI" id="CHEBI:29103"/>
    </ligand>
</feature>
<evidence type="ECO:0000256" key="2">
    <source>
        <dbReference type="ARBA" id="ARBA00022694"/>
    </source>
</evidence>
<feature type="binding site" evidence="6">
    <location>
        <position position="22"/>
    </location>
    <ligand>
        <name>(6S)-5-formyl-5,6,7,8-tetrahydrofolate</name>
        <dbReference type="ChEBI" id="CHEBI:57457"/>
    </ligand>
</feature>
<dbReference type="EC" id="3.6.-.-" evidence="6"/>
<keyword evidence="3 6" id="KW-0547">Nucleotide-binding</keyword>
<evidence type="ECO:0000313" key="9">
    <source>
        <dbReference type="EMBL" id="AIE83402.1"/>
    </source>
</evidence>
<dbReference type="PRINTS" id="PR00326">
    <property type="entry name" value="GTP1OBG"/>
</dbReference>
<dbReference type="PROSITE" id="PS51709">
    <property type="entry name" value="G_TRME"/>
    <property type="match status" value="1"/>
</dbReference>
<dbReference type="HAMAP" id="MF_00379">
    <property type="entry name" value="GTPase_MnmE"/>
    <property type="match status" value="1"/>
</dbReference>
<feature type="binding site" evidence="6">
    <location>
        <position position="245"/>
    </location>
    <ligand>
        <name>K(+)</name>
        <dbReference type="ChEBI" id="CHEBI:29103"/>
    </ligand>
</feature>
<evidence type="ECO:0000256" key="3">
    <source>
        <dbReference type="ARBA" id="ARBA00022741"/>
    </source>
</evidence>
<dbReference type="HOGENOM" id="CLU_019624_4_1_0"/>
<dbReference type="Gene3D" id="1.20.120.430">
    <property type="entry name" value="tRNA modification GTPase MnmE domain 2"/>
    <property type="match status" value="1"/>
</dbReference>
<dbReference type="Pfam" id="PF10396">
    <property type="entry name" value="TrmE_N"/>
    <property type="match status" value="1"/>
</dbReference>
<evidence type="ECO:0000313" key="10">
    <source>
        <dbReference type="Proteomes" id="UP000027982"/>
    </source>
</evidence>
<dbReference type="PANTHER" id="PTHR42714:SF2">
    <property type="entry name" value="TRNA MODIFICATION GTPASE GTPBP3, MITOCHONDRIAL"/>
    <property type="match status" value="1"/>
</dbReference>
<feature type="binding site" evidence="6">
    <location>
        <position position="240"/>
    </location>
    <ligand>
        <name>K(+)</name>
        <dbReference type="ChEBI" id="CHEBI:29103"/>
    </ligand>
</feature>
<dbReference type="GO" id="GO:0005525">
    <property type="term" value="F:GTP binding"/>
    <property type="evidence" value="ECO:0007669"/>
    <property type="project" value="UniProtKB-UniRule"/>
</dbReference>
<comment type="cofactor">
    <cofactor evidence="6">
        <name>K(+)</name>
        <dbReference type="ChEBI" id="CHEBI:29103"/>
    </cofactor>
    <text evidence="6">Binds 1 potassium ion per subunit.</text>
</comment>
<dbReference type="GO" id="GO:0003924">
    <property type="term" value="F:GTPase activity"/>
    <property type="evidence" value="ECO:0007669"/>
    <property type="project" value="UniProtKB-UniRule"/>
</dbReference>
<dbReference type="InterPro" id="IPR027417">
    <property type="entry name" value="P-loop_NTPase"/>
</dbReference>
<dbReference type="NCBIfam" id="TIGR00231">
    <property type="entry name" value="small_GTP"/>
    <property type="match status" value="1"/>
</dbReference>
<feature type="binding site" evidence="6">
    <location>
        <position position="225"/>
    </location>
    <ligand>
        <name>Mg(2+)</name>
        <dbReference type="ChEBI" id="CHEBI:18420"/>
    </ligand>
</feature>
<dbReference type="GO" id="GO:0005829">
    <property type="term" value="C:cytosol"/>
    <property type="evidence" value="ECO:0007669"/>
    <property type="project" value="TreeGrafter"/>
</dbReference>
<keyword evidence="5 6" id="KW-0342">GTP-binding</keyword>